<dbReference type="Proteomes" id="UP001338125">
    <property type="component" value="Unassembled WGS sequence"/>
</dbReference>
<dbReference type="InterPro" id="IPR036396">
    <property type="entry name" value="Cyt_P450_sf"/>
</dbReference>
<evidence type="ECO:0000313" key="1">
    <source>
        <dbReference type="EMBL" id="KAK5996638.1"/>
    </source>
</evidence>
<comment type="caution">
    <text evidence="1">The sequence shown here is derived from an EMBL/GenBank/DDBJ whole genome shotgun (WGS) entry which is preliminary data.</text>
</comment>
<sequence>MTERSMFYVNINKKINLPIYTMRLPGSRAYIVNATEFIPLLQRQWRTISFTPILASSGPAVMGISEASGEILHRDMKSDSNSVAGFIPAILPSLAPGPSLDSMNRKAVEVMAAAMDVLRTQKTKTMKFWEWTHHEILMATTDAVYGPQNPYRNVAVEAARSNTFGPSYMKFALSPFKSILAPKAYRARELLASAWLNYLQSGGHESASEFAKSTHSHNAGHGFSVENMARTEIGHSFATVGTTALTSWWLMYHIFSDPVVLADIRKELSGLVVEDEKRGAHCIDMSSIRTACPIFLSTFKETMRYRGVGTSVRLCLEDHMPDGRYLLKKGSLVITPQLVQHTLPSVWGDDAETFNHLRFVPSPGRKRPNLQFDLVPTGGKWIQPRDGREWRVSFSGSNEGMEITSEDMDMKAGVSKTK</sequence>
<dbReference type="CDD" id="cd11040">
    <property type="entry name" value="CYP7_CYP8-like"/>
    <property type="match status" value="1"/>
</dbReference>
<name>A0ABR0SWV8_9HYPO</name>
<dbReference type="InterPro" id="IPR053007">
    <property type="entry name" value="CYP450_monoxygenase_sec-met"/>
</dbReference>
<keyword evidence="2" id="KW-1185">Reference proteome</keyword>
<gene>
    <name evidence="1" type="ORF">PT974_01975</name>
</gene>
<dbReference type="Gene3D" id="1.10.630.10">
    <property type="entry name" value="Cytochrome P450"/>
    <property type="match status" value="1"/>
</dbReference>
<dbReference type="EMBL" id="JAVFKD010000002">
    <property type="protein sequence ID" value="KAK5996638.1"/>
    <property type="molecule type" value="Genomic_DNA"/>
</dbReference>
<protein>
    <submittedName>
        <fullName evidence="1">Cytochrome P450 monooxygenase nodJ-like protein</fullName>
    </submittedName>
</protein>
<dbReference type="Pfam" id="PF00067">
    <property type="entry name" value="p450"/>
    <property type="match status" value="1"/>
</dbReference>
<reference evidence="1 2" key="1">
    <citation type="submission" date="2024-01" db="EMBL/GenBank/DDBJ databases">
        <title>Complete genome of Cladobotryum mycophilum ATHUM6906.</title>
        <authorList>
            <person name="Christinaki A.C."/>
            <person name="Myridakis A.I."/>
            <person name="Kouvelis V.N."/>
        </authorList>
    </citation>
    <scope>NUCLEOTIDE SEQUENCE [LARGE SCALE GENOMIC DNA]</scope>
    <source>
        <strain evidence="1 2">ATHUM6906</strain>
    </source>
</reference>
<dbReference type="PANTHER" id="PTHR47582:SF1">
    <property type="entry name" value="P450, PUTATIVE (EUROFUNG)-RELATED"/>
    <property type="match status" value="1"/>
</dbReference>
<dbReference type="SUPFAM" id="SSF48264">
    <property type="entry name" value="Cytochrome P450"/>
    <property type="match status" value="1"/>
</dbReference>
<organism evidence="1 2">
    <name type="scientific">Cladobotryum mycophilum</name>
    <dbReference type="NCBI Taxonomy" id="491253"/>
    <lineage>
        <taxon>Eukaryota</taxon>
        <taxon>Fungi</taxon>
        <taxon>Dikarya</taxon>
        <taxon>Ascomycota</taxon>
        <taxon>Pezizomycotina</taxon>
        <taxon>Sordariomycetes</taxon>
        <taxon>Hypocreomycetidae</taxon>
        <taxon>Hypocreales</taxon>
        <taxon>Hypocreaceae</taxon>
        <taxon>Cladobotryum</taxon>
    </lineage>
</organism>
<evidence type="ECO:0000313" key="2">
    <source>
        <dbReference type="Proteomes" id="UP001338125"/>
    </source>
</evidence>
<dbReference type="InterPro" id="IPR001128">
    <property type="entry name" value="Cyt_P450"/>
</dbReference>
<dbReference type="PANTHER" id="PTHR47582">
    <property type="entry name" value="P450, PUTATIVE (EUROFUNG)-RELATED"/>
    <property type="match status" value="1"/>
</dbReference>
<accession>A0ABR0SWV8</accession>
<proteinExistence type="predicted"/>